<name>A0A150WDF8_BDEBC</name>
<evidence type="ECO:0000256" key="1">
    <source>
        <dbReference type="SAM" id="Phobius"/>
    </source>
</evidence>
<keyword evidence="1" id="KW-0472">Membrane</keyword>
<accession>A0A150WDF8</accession>
<feature type="transmembrane region" description="Helical" evidence="1">
    <location>
        <begin position="55"/>
        <end position="76"/>
    </location>
</feature>
<sequence length="161" mass="18130">MNMKNFKLTAFVNLYGLLKIPLVLFVNPRVIESTAQRFVLKIPLNYRTKNHLNSMYFGALGIGAELSIAAAAVVAISESKQKIDFIFKDFSGQYIKRADGDVHFICDEIEAVRGLIEESKTNPARLERKMKGYAVVPKSNPTEPVMTYELTLSVRNRSIKS</sequence>
<dbReference type="RefSeq" id="WP_063244481.1">
    <property type="nucleotide sequence ID" value="NZ_LUKF01000017.1"/>
</dbReference>
<dbReference type="EMBL" id="LUKF01000017">
    <property type="protein sequence ID" value="KYG61105.1"/>
    <property type="molecule type" value="Genomic_DNA"/>
</dbReference>
<dbReference type="InterPro" id="IPR027961">
    <property type="entry name" value="DUF4442"/>
</dbReference>
<gene>
    <name evidence="2" type="ORF">AZI85_09115</name>
</gene>
<dbReference type="Gene3D" id="3.10.129.10">
    <property type="entry name" value="Hotdog Thioesterase"/>
    <property type="match status" value="1"/>
</dbReference>
<dbReference type="OrthoDB" id="5523418at2"/>
<dbReference type="Proteomes" id="UP000075391">
    <property type="component" value="Unassembled WGS sequence"/>
</dbReference>
<comment type="caution">
    <text evidence="2">The sequence shown here is derived from an EMBL/GenBank/DDBJ whole genome shotgun (WGS) entry which is preliminary data.</text>
</comment>
<organism evidence="2 3">
    <name type="scientific">Bdellovibrio bacteriovorus</name>
    <dbReference type="NCBI Taxonomy" id="959"/>
    <lineage>
        <taxon>Bacteria</taxon>
        <taxon>Pseudomonadati</taxon>
        <taxon>Bdellovibrionota</taxon>
        <taxon>Bdellovibrionia</taxon>
        <taxon>Bdellovibrionales</taxon>
        <taxon>Pseudobdellovibrionaceae</taxon>
        <taxon>Bdellovibrio</taxon>
    </lineage>
</organism>
<dbReference type="InterPro" id="IPR029069">
    <property type="entry name" value="HotDog_dom_sf"/>
</dbReference>
<dbReference type="Pfam" id="PF14539">
    <property type="entry name" value="DUF4442"/>
    <property type="match status" value="1"/>
</dbReference>
<proteinExistence type="predicted"/>
<evidence type="ECO:0000313" key="2">
    <source>
        <dbReference type="EMBL" id="KYG61105.1"/>
    </source>
</evidence>
<dbReference type="SUPFAM" id="SSF54637">
    <property type="entry name" value="Thioesterase/thiol ester dehydrase-isomerase"/>
    <property type="match status" value="1"/>
</dbReference>
<reference evidence="2 3" key="1">
    <citation type="submission" date="2016-03" db="EMBL/GenBank/DDBJ databases">
        <authorList>
            <person name="Ploux O."/>
        </authorList>
    </citation>
    <scope>NUCLEOTIDE SEQUENCE [LARGE SCALE GENOMIC DNA]</scope>
    <source>
        <strain evidence="2 3">BER2</strain>
    </source>
</reference>
<dbReference type="AlphaFoldDB" id="A0A150WDF8"/>
<evidence type="ECO:0000313" key="3">
    <source>
        <dbReference type="Proteomes" id="UP000075391"/>
    </source>
</evidence>
<keyword evidence="1" id="KW-1133">Transmembrane helix</keyword>
<protein>
    <submittedName>
        <fullName evidence="2">DUF4442 domain-containing protein</fullName>
    </submittedName>
</protein>
<keyword evidence="1" id="KW-0812">Transmembrane</keyword>
<feature type="transmembrane region" description="Helical" evidence="1">
    <location>
        <begin position="12"/>
        <end position="31"/>
    </location>
</feature>